<dbReference type="SUPFAM" id="SSF109604">
    <property type="entry name" value="HD-domain/PDEase-like"/>
    <property type="match status" value="1"/>
</dbReference>
<sequence length="558" mass="62385">MQRTLRTTALTPAHVNQILHLADDLIGCLKQSPDQVTAHLFWRFKALPYVTQLSLTSAILGAVTGVRNQFNDTTLQHLVAGLLTLYSFNQAEIERQARQADGGNTRFPPLRPSSRLRSALRHSQLDVWDAVLDIAPSLPSWNGRLSPTALQPVQQVAVLSHRLARMLLPVADQRRMSWAQALSHLALHSSPQWRNWLAPLVDYPGLMPPGSVIRNKSGQTSLVLSVAQPDVIVRSLSGQQQDDIQVHRCQPTDKGLATQSIGRPQRLNQWWDERWQHQCDALLGITPLQHNTYRLDHPPPILLDIQTQLSNPVVDVAKLSTLISTEAPLVSHLLNIASRLNREQLTVKSVHHALMVLGYERANAELIQHALLLRLSQHYFPLQSAFLQFTRLRSILAQRLAGDDITLSLAMPTLATFANTGLFTHPGFKTRTQWRCQQQNALYDITTLHDHTDNASLHSHPLTLAKAWQQPASSIEALRLAATPPREMNTKSLIKRQATLLGLSLAGARMVYFGHSPDRHTETYLAQAFESLDTDHETFSRSLFDAATEIAVNCPLGR</sequence>
<evidence type="ECO:0000313" key="1">
    <source>
        <dbReference type="EMBL" id="MCC2614831.1"/>
    </source>
</evidence>
<keyword evidence="2" id="KW-1185">Reference proteome</keyword>
<evidence type="ECO:0000313" key="2">
    <source>
        <dbReference type="Proteomes" id="UP001520878"/>
    </source>
</evidence>
<organism evidence="1 2">
    <name type="scientific">Fluctibacter halophilus</name>
    <dbReference type="NCBI Taxonomy" id="226011"/>
    <lineage>
        <taxon>Bacteria</taxon>
        <taxon>Pseudomonadati</taxon>
        <taxon>Pseudomonadota</taxon>
        <taxon>Gammaproteobacteria</taxon>
        <taxon>Alteromonadales</taxon>
        <taxon>Alteromonadaceae</taxon>
        <taxon>Fluctibacter</taxon>
    </lineage>
</organism>
<dbReference type="EMBL" id="JAJEWP010000001">
    <property type="protein sequence ID" value="MCC2614831.1"/>
    <property type="molecule type" value="Genomic_DNA"/>
</dbReference>
<accession>A0ABS8G3Y4</accession>
<comment type="caution">
    <text evidence="1">The sequence shown here is derived from an EMBL/GenBank/DDBJ whole genome shotgun (WGS) entry which is preliminary data.</text>
</comment>
<dbReference type="Gene3D" id="1.10.3210.10">
    <property type="entry name" value="Hypothetical protein af1432"/>
    <property type="match status" value="1"/>
</dbReference>
<reference evidence="1 2" key="1">
    <citation type="submission" date="2021-10" db="EMBL/GenBank/DDBJ databases">
        <title>Draft genome of Aestuariibacter halophilus JC2043.</title>
        <authorList>
            <person name="Emsley S.A."/>
            <person name="Pfannmuller K.M."/>
            <person name="Ushijima B."/>
            <person name="Saw J.H."/>
            <person name="Videau P."/>
        </authorList>
    </citation>
    <scope>NUCLEOTIDE SEQUENCE [LARGE SCALE GENOMIC DNA]</scope>
    <source>
        <strain evidence="1 2">JC2043</strain>
    </source>
</reference>
<name>A0ABS8G3Y4_9ALTE</name>
<evidence type="ECO:0008006" key="3">
    <source>
        <dbReference type="Google" id="ProtNLM"/>
    </source>
</evidence>
<dbReference type="Proteomes" id="UP001520878">
    <property type="component" value="Unassembled WGS sequence"/>
</dbReference>
<protein>
    <recommendedName>
        <fullName evidence="3">HDOD domain-containing protein</fullName>
    </recommendedName>
</protein>
<proteinExistence type="predicted"/>
<gene>
    <name evidence="1" type="ORF">LJ739_01085</name>
</gene>